<dbReference type="RefSeq" id="XP_024670989.1">
    <property type="nucleotide sequence ID" value="XM_024813050.1"/>
</dbReference>
<reference evidence="1 2" key="1">
    <citation type="submission" date="2017-12" db="EMBL/GenBank/DDBJ databases">
        <authorList>
            <consortium name="DOE Joint Genome Institute"/>
            <person name="Haridas S."/>
            <person name="Kjaerbolling I."/>
            <person name="Vesth T.C."/>
            <person name="Frisvad J.C."/>
            <person name="Nybo J.L."/>
            <person name="Theobald S."/>
            <person name="Kuo A."/>
            <person name="Bowyer P."/>
            <person name="Matsuda Y."/>
            <person name="Mondo S."/>
            <person name="Lyhne E.K."/>
            <person name="Kogle M.E."/>
            <person name="Clum A."/>
            <person name="Lipzen A."/>
            <person name="Salamov A."/>
            <person name="Ngan C.Y."/>
            <person name="Daum C."/>
            <person name="Chiniquy J."/>
            <person name="Barry K."/>
            <person name="LaButti K."/>
            <person name="Simmons B.A."/>
            <person name="Magnuson J.K."/>
            <person name="Mortensen U.H."/>
            <person name="Larsen T.O."/>
            <person name="Grigoriev I.V."/>
            <person name="Baker S.E."/>
            <person name="Andersen M.R."/>
            <person name="Nordberg H.P."/>
            <person name="Cantor M.N."/>
            <person name="Hua S.X."/>
        </authorList>
    </citation>
    <scope>NUCLEOTIDE SEQUENCE [LARGE SCALE GENOMIC DNA]</scope>
    <source>
        <strain evidence="1 2">CBS 102.13</strain>
    </source>
</reference>
<gene>
    <name evidence="1" type="ORF">BDW47DRAFT_107609</name>
</gene>
<evidence type="ECO:0000313" key="2">
    <source>
        <dbReference type="Proteomes" id="UP000234585"/>
    </source>
</evidence>
<dbReference type="AlphaFoldDB" id="A0A2I2F8N0"/>
<name>A0A2I2F8N0_ASPCN</name>
<dbReference type="Proteomes" id="UP000234585">
    <property type="component" value="Unassembled WGS sequence"/>
</dbReference>
<dbReference type="EMBL" id="KZ559146">
    <property type="protein sequence ID" value="PLB36977.1"/>
    <property type="molecule type" value="Genomic_DNA"/>
</dbReference>
<keyword evidence="2" id="KW-1185">Reference proteome</keyword>
<evidence type="ECO:0000313" key="1">
    <source>
        <dbReference type="EMBL" id="PLB36977.1"/>
    </source>
</evidence>
<protein>
    <submittedName>
        <fullName evidence="1">Uncharacterized protein</fullName>
    </submittedName>
</protein>
<accession>A0A2I2F8N0</accession>
<dbReference type="GeneID" id="36520210"/>
<organism evidence="1 2">
    <name type="scientific">Aspergillus candidus</name>
    <dbReference type="NCBI Taxonomy" id="41067"/>
    <lineage>
        <taxon>Eukaryota</taxon>
        <taxon>Fungi</taxon>
        <taxon>Dikarya</taxon>
        <taxon>Ascomycota</taxon>
        <taxon>Pezizomycotina</taxon>
        <taxon>Eurotiomycetes</taxon>
        <taxon>Eurotiomycetidae</taxon>
        <taxon>Eurotiales</taxon>
        <taxon>Aspergillaceae</taxon>
        <taxon>Aspergillus</taxon>
        <taxon>Aspergillus subgen. Circumdati</taxon>
    </lineage>
</organism>
<proteinExistence type="predicted"/>
<sequence length="61" mass="6678">MKPTLNPSYIRTTVRLLAYPILGNLINDDSLSILLRSALTYLPIPMTIIAAAAIPEPPPVY</sequence>